<reference evidence="4" key="1">
    <citation type="submission" date="2016-10" db="EMBL/GenBank/DDBJ databases">
        <authorList>
            <person name="Jeantristanb JTB J.-T."/>
            <person name="Ricardo R."/>
        </authorList>
    </citation>
    <scope>NUCLEOTIDE SEQUENCE [LARGE SCALE GENOMIC DNA]</scope>
</reference>
<feature type="region of interest" description="Disordered" evidence="1">
    <location>
        <begin position="563"/>
        <end position="627"/>
    </location>
</feature>
<dbReference type="OrthoDB" id="5598377at2759"/>
<dbReference type="Proteomes" id="UP000249723">
    <property type="component" value="Unassembled WGS sequence"/>
</dbReference>
<feature type="compositionally biased region" description="Basic and acidic residues" evidence="1">
    <location>
        <begin position="472"/>
        <end position="487"/>
    </location>
</feature>
<feature type="region of interest" description="Disordered" evidence="1">
    <location>
        <begin position="328"/>
        <end position="412"/>
    </location>
</feature>
<dbReference type="EMBL" id="FMWP01000014">
    <property type="protein sequence ID" value="SCZ90109.1"/>
    <property type="molecule type" value="Genomic_DNA"/>
</dbReference>
<gene>
    <name evidence="3" type="ORF">BZ3500_MVSOF-1268-A1-R1_CHR1-3G01782</name>
</gene>
<accession>A0A2X0MQ51</accession>
<feature type="region of interest" description="Disordered" evidence="1">
    <location>
        <begin position="1"/>
        <end position="53"/>
    </location>
</feature>
<keyword evidence="4" id="KW-1185">Reference proteome</keyword>
<protein>
    <submittedName>
        <fullName evidence="3">BZ3500_MvSof-1268-A1-R1_Chr1-3g01782 protein</fullName>
    </submittedName>
</protein>
<dbReference type="PANTHER" id="PTHR19446">
    <property type="entry name" value="REVERSE TRANSCRIPTASES"/>
    <property type="match status" value="1"/>
</dbReference>
<dbReference type="PROSITE" id="PS50878">
    <property type="entry name" value="RT_POL"/>
    <property type="match status" value="1"/>
</dbReference>
<evidence type="ECO:0000259" key="2">
    <source>
        <dbReference type="PROSITE" id="PS50878"/>
    </source>
</evidence>
<feature type="compositionally biased region" description="Low complexity" evidence="1">
    <location>
        <begin position="450"/>
        <end position="462"/>
    </location>
</feature>
<dbReference type="Gene3D" id="3.60.10.10">
    <property type="entry name" value="Endonuclease/exonuclease/phosphatase"/>
    <property type="match status" value="1"/>
</dbReference>
<feature type="region of interest" description="Disordered" evidence="1">
    <location>
        <begin position="429"/>
        <end position="541"/>
    </location>
</feature>
<sequence>MSDQAPPDPGRGPPEPAATGQPRGDAVAEADAAEGPANPGLALYQEKRDEEKKRKEDVARILKMISVEDGTRQGTRILVLKDALGFGKDRATSLRFSALNATKPIADTSGAVLEVTFEHTGVATEREKSELYSKVLRTLSPDTSLCFNLPAGVVLPLELQKYAPIIHGVAPESIIQSGNTRFKFVVRCASAAALDQVHDAATKIEWKRSFANPEAEYTNDDLWNKLQGVVAKLTGDGHKCDLLQLQQPLTVVQGSYLVARGNYAAIVQFDDDDLFKNNGAQLRQVLPTRIDLRGRLATLTPLRHDYEAEASCRRCGFVGHSDNCVQKPVQRQQAAQKNNNNQRPQAEPQSNIEHTSTPQKQRRGDVASPSPPMSPVASKRSKKNASPSRDTNNSPRVYPTRSQSSTPTASAPRGFIVAANPFASLAGDVAEEAQEEPAQALEDDEDAMSVVEAQLEQQQEVPPLEPSDLSDLQDRGAEGNQEEHTETSDAEEGESQSAETGAVPEVVSTTPEHTPELTRSRSASHHQLDMDGLPDDWMNRVSDRERKQDAALYDEITELDRTPSVTGWMPLPSPGPVFDPEPEPKQEADEGSSQGLRRSERIQRLTSVARTSDWNESTAADPLPSPTFGPMLSIKGAAAATRARSGFNTPERRRLLLSYLTSLTPPPSAILLQEHNVPKSRQSHIRHEYAQSHQGEAYFSQHCLTLIPSSSPLLGGHRRSRQSLGGRLLVTTFDVRGSTDVVELNNVYAPVQPAERLLFFTSLHFRATVSSHIRFIAGDLNDCPIPAVDRARQVDRPNTHHWPVLMSRLDGVYTDAIRLMHPLSPATTRPHLSKDGRLISRARIDFVLVQRRHERRIVSASTLYNISRSMSDHRPVTVTFRLRASGAEVEEELCLPQAAHFLTRINSSTFKHAEFKEFVTPLLEQAPSGDPVADLQRVLSESRVQALELSRRLYRERNALEMMLVSRLQDIESRRVMSPFDVIDWTNTHDALSKLVNERARQSRIRAHMPEIASEERLSRPVHAKLAARSRDVKFQSIRLADGELTTDIERALEHTHSHFQQHYLVEAKDPEQVVTMRDELLGPIRSARPCDDPLSDARFLRRFSNSHVDILAEPISEAEVLAAIRTTYEGRSPGPSGVPYEMYRACPLLWAPLLTRAYNELITRGSLTPQQSQANVRLLFKHNKPGAARCDLKSYRPITLRECDYKIFTKVYVARLNRILPDVLPAGQHGFVKGRRPAGAALHLRLLIDEIRGRGAEFPTAALLSLDQSSAYDMVERDWVFAVFEALGAPESFQRVLRMLYNGETSTARYIVNGFLTETVRLLCGLGQGDPLSSSVWDVVFQPFLDSLSRRNIALTITLPELAPRPQTRCITNLAFADDAVVAVAGPEAIASLEALARDWRLATNGRLNTDKTVVMPLGATLWDRADLSKLSFVAPDESLPWIGLQFAPDGNNRLGFHDLERRVDRVILSVRDRWMTHHTRAFYLNRYGISKVLHSLSADIPPSDVIKAIERKLADFVKGGPRCSDYKQSVVFTARARGGLSVVSIQDVVDSVSVRIWDVLAGGSTAIWGDLARSSIRRALPTFDFVADLWTWRNADFKLAYHFTPTRKRQFVQRHGDSACCLVQACSLAGVEDDFTHFWHDCPDSSQFWQAARSILCDALGVVSILDLDYTALQIEHGLPRLRARLPASKQRPIRAFIALALDTLSNRRWDLHRHARAMSSMDKEMAGLKERLELRLAR</sequence>
<dbReference type="InterPro" id="IPR036691">
    <property type="entry name" value="Endo/exonu/phosph_ase_sf"/>
</dbReference>
<evidence type="ECO:0000313" key="4">
    <source>
        <dbReference type="Proteomes" id="UP000249723"/>
    </source>
</evidence>
<evidence type="ECO:0000256" key="1">
    <source>
        <dbReference type="SAM" id="MobiDB-lite"/>
    </source>
</evidence>
<feature type="compositionally biased region" description="Polar residues" evidence="1">
    <location>
        <begin position="384"/>
        <end position="409"/>
    </location>
</feature>
<name>A0A2X0MQ51_9BASI</name>
<proteinExistence type="predicted"/>
<dbReference type="Pfam" id="PF00078">
    <property type="entry name" value="RVT_1"/>
    <property type="match status" value="1"/>
</dbReference>
<feature type="compositionally biased region" description="Acidic residues" evidence="1">
    <location>
        <begin position="429"/>
        <end position="447"/>
    </location>
</feature>
<dbReference type="SUPFAM" id="SSF56672">
    <property type="entry name" value="DNA/RNA polymerases"/>
    <property type="match status" value="1"/>
</dbReference>
<evidence type="ECO:0000313" key="3">
    <source>
        <dbReference type="EMBL" id="SCZ90109.1"/>
    </source>
</evidence>
<dbReference type="CDD" id="cd01650">
    <property type="entry name" value="RT_nLTR_like"/>
    <property type="match status" value="1"/>
</dbReference>
<dbReference type="InterPro" id="IPR043502">
    <property type="entry name" value="DNA/RNA_pol_sf"/>
</dbReference>
<dbReference type="InterPro" id="IPR000477">
    <property type="entry name" value="RT_dom"/>
</dbReference>
<feature type="compositionally biased region" description="Polar residues" evidence="1">
    <location>
        <begin position="604"/>
        <end position="618"/>
    </location>
</feature>
<dbReference type="SUPFAM" id="SSF56219">
    <property type="entry name" value="DNase I-like"/>
    <property type="match status" value="1"/>
</dbReference>
<organism evidence="3 4">
    <name type="scientific">Microbotryum saponariae</name>
    <dbReference type="NCBI Taxonomy" id="289078"/>
    <lineage>
        <taxon>Eukaryota</taxon>
        <taxon>Fungi</taxon>
        <taxon>Dikarya</taxon>
        <taxon>Basidiomycota</taxon>
        <taxon>Pucciniomycotina</taxon>
        <taxon>Microbotryomycetes</taxon>
        <taxon>Microbotryales</taxon>
        <taxon>Microbotryaceae</taxon>
        <taxon>Microbotryum</taxon>
    </lineage>
</organism>
<feature type="compositionally biased region" description="Low complexity" evidence="1">
    <location>
        <begin position="24"/>
        <end position="37"/>
    </location>
</feature>
<feature type="compositionally biased region" description="Polar residues" evidence="1">
    <location>
        <begin position="347"/>
        <end position="359"/>
    </location>
</feature>
<feature type="compositionally biased region" description="Pro residues" evidence="1">
    <location>
        <begin position="1"/>
        <end position="16"/>
    </location>
</feature>
<feature type="compositionally biased region" description="Low complexity" evidence="1">
    <location>
        <begin position="330"/>
        <end position="346"/>
    </location>
</feature>
<feature type="domain" description="Reverse transcriptase" evidence="2">
    <location>
        <begin position="1161"/>
        <end position="1448"/>
    </location>
</feature>